<gene>
    <name evidence="2" type="ORF">H9894_02355</name>
</gene>
<dbReference type="Proteomes" id="UP000886752">
    <property type="component" value="Unassembled WGS sequence"/>
</dbReference>
<reference evidence="2" key="1">
    <citation type="journal article" date="2021" name="PeerJ">
        <title>Extensive microbial diversity within the chicken gut microbiome revealed by metagenomics and culture.</title>
        <authorList>
            <person name="Gilroy R."/>
            <person name="Ravi A."/>
            <person name="Getino M."/>
            <person name="Pursley I."/>
            <person name="Horton D.L."/>
            <person name="Alikhan N.F."/>
            <person name="Baker D."/>
            <person name="Gharbi K."/>
            <person name="Hall N."/>
            <person name="Watson M."/>
            <person name="Adriaenssens E.M."/>
            <person name="Foster-Nyarko E."/>
            <person name="Jarju S."/>
            <person name="Secka A."/>
            <person name="Antonio M."/>
            <person name="Oren A."/>
            <person name="Chaudhuri R.R."/>
            <person name="La Ragione R."/>
            <person name="Hildebrand F."/>
            <person name="Pallen M.J."/>
        </authorList>
    </citation>
    <scope>NUCLEOTIDE SEQUENCE</scope>
    <source>
        <strain evidence="2">ChiHecec2B26-446</strain>
    </source>
</reference>
<comment type="caution">
    <text evidence="2">The sequence shown here is derived from an EMBL/GenBank/DDBJ whole genome shotgun (WGS) entry which is preliminary data.</text>
</comment>
<accession>A0A9D1PWP9</accession>
<evidence type="ECO:0000313" key="2">
    <source>
        <dbReference type="EMBL" id="HIW00017.1"/>
    </source>
</evidence>
<dbReference type="AlphaFoldDB" id="A0A9D1PWP9"/>
<sequence>MHKILSLLLMLLLAAATPALAADGSAKETSSARLNRIEQLTGSVWQNSSREGKLGVLFGIELAISVDKATADHMARLQTQKKDKRTVLPYRVSPFGKAWYEAFRDVPLPDIADQIDAWYAAHPDQANRLVLDVIWREIMKRPLPSK</sequence>
<dbReference type="EMBL" id="DXHV01000028">
    <property type="protein sequence ID" value="HIW00017.1"/>
    <property type="molecule type" value="Genomic_DNA"/>
</dbReference>
<evidence type="ECO:0000313" key="3">
    <source>
        <dbReference type="Proteomes" id="UP000886752"/>
    </source>
</evidence>
<protein>
    <submittedName>
        <fullName evidence="2">Uncharacterized protein</fullName>
    </submittedName>
</protein>
<name>A0A9D1PWP9_9BACT</name>
<evidence type="ECO:0000256" key="1">
    <source>
        <dbReference type="SAM" id="SignalP"/>
    </source>
</evidence>
<feature type="signal peptide" evidence="1">
    <location>
        <begin position="1"/>
        <end position="21"/>
    </location>
</feature>
<keyword evidence="1" id="KW-0732">Signal</keyword>
<reference evidence="2" key="2">
    <citation type="submission" date="2021-04" db="EMBL/GenBank/DDBJ databases">
        <authorList>
            <person name="Gilroy R."/>
        </authorList>
    </citation>
    <scope>NUCLEOTIDE SEQUENCE</scope>
    <source>
        <strain evidence="2">ChiHecec2B26-446</strain>
    </source>
</reference>
<organism evidence="2 3">
    <name type="scientific">Candidatus Desulfovibrio intestinipullorum</name>
    <dbReference type="NCBI Taxonomy" id="2838536"/>
    <lineage>
        <taxon>Bacteria</taxon>
        <taxon>Pseudomonadati</taxon>
        <taxon>Thermodesulfobacteriota</taxon>
        <taxon>Desulfovibrionia</taxon>
        <taxon>Desulfovibrionales</taxon>
        <taxon>Desulfovibrionaceae</taxon>
        <taxon>Desulfovibrio</taxon>
    </lineage>
</organism>
<proteinExistence type="predicted"/>
<feature type="chain" id="PRO_5038971928" evidence="1">
    <location>
        <begin position="22"/>
        <end position="146"/>
    </location>
</feature>